<dbReference type="Gene3D" id="2.90.10.10">
    <property type="entry name" value="Bulb-type lectin domain"/>
    <property type="match status" value="1"/>
</dbReference>
<accession>A0A8J2X3W8</accession>
<comment type="caution">
    <text evidence="4">The sequence shown here is derived from an EMBL/GenBank/DDBJ whole genome shotgun (WGS) entry which is preliminary data.</text>
</comment>
<evidence type="ECO:0008006" key="6">
    <source>
        <dbReference type="Google" id="ProtNLM"/>
    </source>
</evidence>
<dbReference type="InterPro" id="IPR036426">
    <property type="entry name" value="Bulb-type_lectin_dom_sf"/>
</dbReference>
<dbReference type="InterPro" id="IPR001623">
    <property type="entry name" value="DnaJ_domain"/>
</dbReference>
<sequence length="291" mass="32463">MTMRAVLLYAAAALLAKADDPWGLEHKDAYDVLKVPFDASREQIKQAYKARSKELHPDKLRKSDNEPFRQLRKAYDIVGFPRSKKKYDKEARKRHKHAPRRAENTLAADLAGDRKPINVVVGRLESGRALLLDEALVSRDGSHEARFEVDGNLRVREAGSRSIVWQTFAKPTRAKHGFGWLLLQHDGNLVLNSGDKGHVESVIWSSNSADPGASKSYLELDDDGGLRVHRRTADNAYAPCAWGSMGCGGGLAPVRNSIRVLLRSMFYPSALNRKKGVLSSLVGFLKRCFFL</sequence>
<feature type="domain" description="J" evidence="2">
    <location>
        <begin position="28"/>
        <end position="91"/>
    </location>
</feature>
<name>A0A8J2X3W8_9STRA</name>
<dbReference type="PANTHER" id="PTHR44825">
    <property type="match status" value="1"/>
</dbReference>
<dbReference type="Proteomes" id="UP000789595">
    <property type="component" value="Unassembled WGS sequence"/>
</dbReference>
<feature type="signal peptide" evidence="1">
    <location>
        <begin position="1"/>
        <end position="18"/>
    </location>
</feature>
<feature type="chain" id="PRO_5035310131" description="J domain-containing protein" evidence="1">
    <location>
        <begin position="19"/>
        <end position="291"/>
    </location>
</feature>
<dbReference type="InterPro" id="IPR036869">
    <property type="entry name" value="J_dom_sf"/>
</dbReference>
<evidence type="ECO:0000256" key="1">
    <source>
        <dbReference type="SAM" id="SignalP"/>
    </source>
</evidence>
<dbReference type="OrthoDB" id="10250354at2759"/>
<dbReference type="SMART" id="SM00108">
    <property type="entry name" value="B_lectin"/>
    <property type="match status" value="1"/>
</dbReference>
<keyword evidence="1" id="KW-0732">Signal</keyword>
<dbReference type="CDD" id="cd06257">
    <property type="entry name" value="DnaJ"/>
    <property type="match status" value="1"/>
</dbReference>
<dbReference type="PROSITE" id="PS50076">
    <property type="entry name" value="DNAJ_2"/>
    <property type="match status" value="1"/>
</dbReference>
<dbReference type="SUPFAM" id="SSF51110">
    <property type="entry name" value="alpha-D-mannose-specific plant lectins"/>
    <property type="match status" value="1"/>
</dbReference>
<dbReference type="EMBL" id="CAKKNE010000005">
    <property type="protein sequence ID" value="CAH0378047.1"/>
    <property type="molecule type" value="Genomic_DNA"/>
</dbReference>
<evidence type="ECO:0000313" key="5">
    <source>
        <dbReference type="Proteomes" id="UP000789595"/>
    </source>
</evidence>
<dbReference type="InterPro" id="IPR001480">
    <property type="entry name" value="Bulb-type_lectin_dom"/>
</dbReference>
<dbReference type="AlphaFoldDB" id="A0A8J2X3W8"/>
<evidence type="ECO:0000313" key="4">
    <source>
        <dbReference type="EMBL" id="CAH0378047.1"/>
    </source>
</evidence>
<organism evidence="4 5">
    <name type="scientific">Pelagomonas calceolata</name>
    <dbReference type="NCBI Taxonomy" id="35677"/>
    <lineage>
        <taxon>Eukaryota</taxon>
        <taxon>Sar</taxon>
        <taxon>Stramenopiles</taxon>
        <taxon>Ochrophyta</taxon>
        <taxon>Pelagophyceae</taxon>
        <taxon>Pelagomonadales</taxon>
        <taxon>Pelagomonadaceae</taxon>
        <taxon>Pelagomonas</taxon>
    </lineage>
</organism>
<gene>
    <name evidence="4" type="ORF">PECAL_5P25650</name>
</gene>
<dbReference type="Pfam" id="PF00226">
    <property type="entry name" value="DnaJ"/>
    <property type="match status" value="1"/>
</dbReference>
<dbReference type="PROSITE" id="PS50927">
    <property type="entry name" value="BULB_LECTIN"/>
    <property type="match status" value="1"/>
</dbReference>
<dbReference type="PANTHER" id="PTHR44825:SF1">
    <property type="entry name" value="DNAJ HOMOLOG SUBFAMILY C MEMBER 4"/>
    <property type="match status" value="1"/>
</dbReference>
<dbReference type="SUPFAM" id="SSF46565">
    <property type="entry name" value="Chaperone J-domain"/>
    <property type="match status" value="1"/>
</dbReference>
<evidence type="ECO:0000259" key="3">
    <source>
        <dbReference type="PROSITE" id="PS50927"/>
    </source>
</evidence>
<dbReference type="Gene3D" id="1.10.287.110">
    <property type="entry name" value="DnaJ domain"/>
    <property type="match status" value="1"/>
</dbReference>
<feature type="domain" description="Bulb-type lectin" evidence="3">
    <location>
        <begin position="121"/>
        <end position="241"/>
    </location>
</feature>
<keyword evidence="5" id="KW-1185">Reference proteome</keyword>
<proteinExistence type="predicted"/>
<dbReference type="SMART" id="SM00271">
    <property type="entry name" value="DnaJ"/>
    <property type="match status" value="1"/>
</dbReference>
<protein>
    <recommendedName>
        <fullName evidence="6">J domain-containing protein</fullName>
    </recommendedName>
</protein>
<reference evidence="4" key="1">
    <citation type="submission" date="2021-11" db="EMBL/GenBank/DDBJ databases">
        <authorList>
            <consortium name="Genoscope - CEA"/>
            <person name="William W."/>
        </authorList>
    </citation>
    <scope>NUCLEOTIDE SEQUENCE</scope>
</reference>
<dbReference type="InterPro" id="IPR052763">
    <property type="entry name" value="DnaJ_C4"/>
</dbReference>
<evidence type="ECO:0000259" key="2">
    <source>
        <dbReference type="PROSITE" id="PS50076"/>
    </source>
</evidence>